<keyword evidence="1" id="KW-0812">Transmembrane</keyword>
<name>A0A7W3NI08_STRMR</name>
<dbReference type="RefSeq" id="WP_182774328.1">
    <property type="nucleotide sequence ID" value="NZ_BAAAHW010000016.1"/>
</dbReference>
<dbReference type="AlphaFoldDB" id="A0A7W3NI08"/>
<feature type="transmembrane region" description="Helical" evidence="1">
    <location>
        <begin position="31"/>
        <end position="50"/>
    </location>
</feature>
<comment type="caution">
    <text evidence="2">The sequence shown here is derived from an EMBL/GenBank/DDBJ whole genome shotgun (WGS) entry which is preliminary data.</text>
</comment>
<organism evidence="2 3">
    <name type="scientific">Streptomyces murinus</name>
    <dbReference type="NCBI Taxonomy" id="33900"/>
    <lineage>
        <taxon>Bacteria</taxon>
        <taxon>Bacillati</taxon>
        <taxon>Actinomycetota</taxon>
        <taxon>Actinomycetes</taxon>
        <taxon>Kitasatosporales</taxon>
        <taxon>Streptomycetaceae</taxon>
        <taxon>Streptomyces</taxon>
    </lineage>
</organism>
<proteinExistence type="predicted"/>
<protein>
    <submittedName>
        <fullName evidence="2">Asparagine N-glycosylation enzyme membrane subunit Stt3</fullName>
    </submittedName>
</protein>
<evidence type="ECO:0000313" key="2">
    <source>
        <dbReference type="EMBL" id="MBA9050886.1"/>
    </source>
</evidence>
<keyword evidence="3" id="KW-1185">Reference proteome</keyword>
<dbReference type="Proteomes" id="UP000577386">
    <property type="component" value="Unassembled WGS sequence"/>
</dbReference>
<gene>
    <name evidence="2" type="ORF">HDA42_000061</name>
</gene>
<dbReference type="EMBL" id="JACJIJ010000001">
    <property type="protein sequence ID" value="MBA9050886.1"/>
    <property type="molecule type" value="Genomic_DNA"/>
</dbReference>
<accession>A0A7W3NI08</accession>
<evidence type="ECO:0000313" key="3">
    <source>
        <dbReference type="Proteomes" id="UP000577386"/>
    </source>
</evidence>
<keyword evidence="1" id="KW-0472">Membrane</keyword>
<feature type="transmembrane region" description="Helical" evidence="1">
    <location>
        <begin position="6"/>
        <end position="24"/>
    </location>
</feature>
<sequence length="93" mass="10349">MAAGALLIGFAIFFLSPLVPWLLFPFQRKAGTVAAAIWGLLTLPCCFLWNREFIGPALLALFSSAVRIIVEATGTFEGPRLRRKQRKLGRQPY</sequence>
<keyword evidence="1" id="KW-1133">Transmembrane helix</keyword>
<evidence type="ECO:0000256" key="1">
    <source>
        <dbReference type="SAM" id="Phobius"/>
    </source>
</evidence>
<reference evidence="2 3" key="1">
    <citation type="submission" date="2020-08" db="EMBL/GenBank/DDBJ databases">
        <title>Sequencing the genomes of 1000 actinobacteria strains.</title>
        <authorList>
            <person name="Klenk H.-P."/>
        </authorList>
    </citation>
    <scope>NUCLEOTIDE SEQUENCE [LARGE SCALE GENOMIC DNA]</scope>
    <source>
        <strain evidence="2 3">DSM 41827</strain>
    </source>
</reference>